<dbReference type="InterPro" id="IPR001753">
    <property type="entry name" value="Enoyl-CoA_hydra/iso"/>
</dbReference>
<dbReference type="Pfam" id="PF00378">
    <property type="entry name" value="ECH_1"/>
    <property type="match status" value="1"/>
</dbReference>
<organism evidence="3 4">
    <name type="scientific">Verticiella sediminum</name>
    <dbReference type="NCBI Taxonomy" id="1247510"/>
    <lineage>
        <taxon>Bacteria</taxon>
        <taxon>Pseudomonadati</taxon>
        <taxon>Pseudomonadota</taxon>
        <taxon>Betaproteobacteria</taxon>
        <taxon>Burkholderiales</taxon>
        <taxon>Alcaligenaceae</taxon>
        <taxon>Verticiella</taxon>
    </lineage>
</organism>
<dbReference type="PROSITE" id="PS00166">
    <property type="entry name" value="ENOYL_COA_HYDRATASE"/>
    <property type="match status" value="1"/>
</dbReference>
<gene>
    <name evidence="3" type="ORF">FOZ76_25810</name>
</gene>
<keyword evidence="3" id="KW-0413">Isomerase</keyword>
<protein>
    <submittedName>
        <fullName evidence="3">Enoyl-CoA hydratase/isomerase family protein</fullName>
    </submittedName>
</protein>
<dbReference type="GO" id="GO:0016853">
    <property type="term" value="F:isomerase activity"/>
    <property type="evidence" value="ECO:0007669"/>
    <property type="project" value="UniProtKB-KW"/>
</dbReference>
<evidence type="ECO:0000313" key="3">
    <source>
        <dbReference type="EMBL" id="TSH89034.1"/>
    </source>
</evidence>
<dbReference type="AlphaFoldDB" id="A0A556A809"/>
<dbReference type="CDD" id="cd06558">
    <property type="entry name" value="crotonase-like"/>
    <property type="match status" value="1"/>
</dbReference>
<dbReference type="Gene3D" id="3.90.226.10">
    <property type="entry name" value="2-enoyl-CoA Hydratase, Chain A, domain 1"/>
    <property type="match status" value="1"/>
</dbReference>
<dbReference type="GO" id="GO:0006635">
    <property type="term" value="P:fatty acid beta-oxidation"/>
    <property type="evidence" value="ECO:0007669"/>
    <property type="project" value="TreeGrafter"/>
</dbReference>
<dbReference type="InterPro" id="IPR018376">
    <property type="entry name" value="Enoyl-CoA_hyd/isom_CS"/>
</dbReference>
<comment type="similarity">
    <text evidence="1 2">Belongs to the enoyl-CoA hydratase/isomerase family.</text>
</comment>
<accession>A0A556A809</accession>
<evidence type="ECO:0000256" key="2">
    <source>
        <dbReference type="RuleBase" id="RU003707"/>
    </source>
</evidence>
<evidence type="ECO:0000256" key="1">
    <source>
        <dbReference type="ARBA" id="ARBA00005254"/>
    </source>
</evidence>
<sequence>MPPTPRKSNAGRNWPACTTSRSIEYAWTYEPLPPEGGSLPRPMVARHRAADIGHDMKERFFKGSALEVTRTGPVATVTFMREQQRNALNAALLHELDDSIRLLRAAPDITVVILTGGERYFSAGADRKDPALFGEHDPQQRRLGLIARSDIARSWGELPQVTIAAIEGYAVGGALTIALSCDFRVMAEDAFIYVPEIDIGMPYGWSTLPRLAALAGPSVARRLVMLAERIPAPQVLEWKLADYLTAPGLSLARASELASQLAAKPALVLYMLKRSINALQNALSSLASHGEADQAVLCHLALSGDRHTAAQ</sequence>
<dbReference type="Proteomes" id="UP000318405">
    <property type="component" value="Unassembled WGS sequence"/>
</dbReference>
<reference evidence="3 4" key="1">
    <citation type="submission" date="2019-07" db="EMBL/GenBank/DDBJ databases">
        <title>Qingshengfaniella alkalisoli gen. nov., sp. nov., isolated from saline soil.</title>
        <authorList>
            <person name="Xu L."/>
            <person name="Huang X.-X."/>
            <person name="Sun J.-Q."/>
        </authorList>
    </citation>
    <scope>NUCLEOTIDE SEQUENCE [LARGE SCALE GENOMIC DNA]</scope>
    <source>
        <strain evidence="3 4">DSM 27279</strain>
    </source>
</reference>
<name>A0A556A809_9BURK</name>
<dbReference type="PANTHER" id="PTHR11941">
    <property type="entry name" value="ENOYL-COA HYDRATASE-RELATED"/>
    <property type="match status" value="1"/>
</dbReference>
<dbReference type="InterPro" id="IPR029045">
    <property type="entry name" value="ClpP/crotonase-like_dom_sf"/>
</dbReference>
<comment type="caution">
    <text evidence="3">The sequence shown here is derived from an EMBL/GenBank/DDBJ whole genome shotgun (WGS) entry which is preliminary data.</text>
</comment>
<dbReference type="OrthoDB" id="8640475at2"/>
<dbReference type="EMBL" id="VLTJ01000042">
    <property type="protein sequence ID" value="TSH89034.1"/>
    <property type="molecule type" value="Genomic_DNA"/>
</dbReference>
<keyword evidence="4" id="KW-1185">Reference proteome</keyword>
<proteinExistence type="inferred from homology"/>
<dbReference type="PANTHER" id="PTHR11941:SF54">
    <property type="entry name" value="ENOYL-COA HYDRATASE, MITOCHONDRIAL"/>
    <property type="match status" value="1"/>
</dbReference>
<evidence type="ECO:0000313" key="4">
    <source>
        <dbReference type="Proteomes" id="UP000318405"/>
    </source>
</evidence>
<dbReference type="SUPFAM" id="SSF52096">
    <property type="entry name" value="ClpP/crotonase"/>
    <property type="match status" value="1"/>
</dbReference>